<keyword evidence="3" id="KW-1185">Reference proteome</keyword>
<organism evidence="2 3">
    <name type="scientific">Coemansia asiatica</name>
    <dbReference type="NCBI Taxonomy" id="1052880"/>
    <lineage>
        <taxon>Eukaryota</taxon>
        <taxon>Fungi</taxon>
        <taxon>Fungi incertae sedis</taxon>
        <taxon>Zoopagomycota</taxon>
        <taxon>Kickxellomycotina</taxon>
        <taxon>Kickxellomycetes</taxon>
        <taxon>Kickxellales</taxon>
        <taxon>Kickxellaceae</taxon>
        <taxon>Coemansia</taxon>
    </lineage>
</organism>
<dbReference type="AlphaFoldDB" id="A0A9W7XCR6"/>
<dbReference type="EMBL" id="JANBOH010000655">
    <property type="protein sequence ID" value="KAJ1641768.1"/>
    <property type="molecule type" value="Genomic_DNA"/>
</dbReference>
<dbReference type="GO" id="GO:0004252">
    <property type="term" value="F:serine-type endopeptidase activity"/>
    <property type="evidence" value="ECO:0007669"/>
    <property type="project" value="InterPro"/>
</dbReference>
<feature type="non-terminal residue" evidence="2">
    <location>
        <position position="129"/>
    </location>
</feature>
<evidence type="ECO:0000313" key="2">
    <source>
        <dbReference type="EMBL" id="KAJ1641768.1"/>
    </source>
</evidence>
<gene>
    <name evidence="2" type="ORF">LPJ64_006301</name>
</gene>
<proteinExistence type="predicted"/>
<dbReference type="Proteomes" id="UP001145021">
    <property type="component" value="Unassembled WGS sequence"/>
</dbReference>
<reference evidence="2" key="1">
    <citation type="submission" date="2022-07" db="EMBL/GenBank/DDBJ databases">
        <title>Phylogenomic reconstructions and comparative analyses of Kickxellomycotina fungi.</title>
        <authorList>
            <person name="Reynolds N.K."/>
            <person name="Stajich J.E."/>
            <person name="Barry K."/>
            <person name="Grigoriev I.V."/>
            <person name="Crous P."/>
            <person name="Smith M.E."/>
        </authorList>
    </citation>
    <scope>NUCLEOTIDE SEQUENCE</scope>
    <source>
        <strain evidence="2">NBRC 105413</strain>
    </source>
</reference>
<feature type="domain" description="Peptidase S1" evidence="1">
    <location>
        <begin position="21"/>
        <end position="128"/>
    </location>
</feature>
<comment type="caution">
    <text evidence="2">The sequence shown here is derived from an EMBL/GenBank/DDBJ whole genome shotgun (WGS) entry which is preliminary data.</text>
</comment>
<dbReference type="InterPro" id="IPR043504">
    <property type="entry name" value="Peptidase_S1_PA_chymotrypsin"/>
</dbReference>
<accession>A0A9W7XCR6</accession>
<dbReference type="InterPro" id="IPR009003">
    <property type="entry name" value="Peptidase_S1_PA"/>
</dbReference>
<protein>
    <recommendedName>
        <fullName evidence="1">Peptidase S1 domain-containing protein</fullName>
    </recommendedName>
</protein>
<dbReference type="GO" id="GO:0006508">
    <property type="term" value="P:proteolysis"/>
    <property type="evidence" value="ECO:0007669"/>
    <property type="project" value="InterPro"/>
</dbReference>
<evidence type="ECO:0000313" key="3">
    <source>
        <dbReference type="Proteomes" id="UP001145021"/>
    </source>
</evidence>
<dbReference type="Gene3D" id="2.40.10.10">
    <property type="entry name" value="Trypsin-like serine proteases"/>
    <property type="match status" value="1"/>
</dbReference>
<dbReference type="SUPFAM" id="SSF50494">
    <property type="entry name" value="Trypsin-like serine proteases"/>
    <property type="match status" value="1"/>
</dbReference>
<dbReference type="Pfam" id="PF00089">
    <property type="entry name" value="Trypsin"/>
    <property type="match status" value="1"/>
</dbReference>
<dbReference type="InterPro" id="IPR001254">
    <property type="entry name" value="Trypsin_dom"/>
</dbReference>
<sequence>MQQEFSPGAVGVINDVGEYLLFAGGTLLSTKHVLTAGHGVRQLDNKPSPPQNVIFVYGSNNKNNQILNKIKKVTVMPEYLKYHNGTYGIAILEMDEIKFSETAQQAPIYNGPISEGQALLTLGWGKTEK</sequence>
<name>A0A9W7XCR6_9FUNG</name>
<evidence type="ECO:0000259" key="1">
    <source>
        <dbReference type="Pfam" id="PF00089"/>
    </source>
</evidence>